<dbReference type="RefSeq" id="WP_277094617.1">
    <property type="nucleotide sequence ID" value="NZ_VTDN01000001.1"/>
</dbReference>
<reference evidence="2 3" key="1">
    <citation type="submission" date="2019-08" db="EMBL/GenBank/DDBJ databases">
        <title>Five species of Acinetobacter isolated from floral nectar and animal pollinators.</title>
        <authorList>
            <person name="Hendry T.A."/>
        </authorList>
    </citation>
    <scope>NUCLEOTIDE SEQUENCE [LARGE SCALE GENOMIC DNA]</scope>
    <source>
        <strain evidence="2 3">MD18.27</strain>
    </source>
</reference>
<sequence length="251" mass="28851">MKTQHDINQKQYADKSISYLNSQVHAQGIEFKKIINLISNQQKSCVLDLGCGGGHVSYQIAPFVKEVVAYDLSAEMLETVKDAANQKQLNNIRVQQGPAERLPFSDQTFDFVVSRFSAHHWQNISQAMQEIRRVLTKGGVFILIDIVGSNNPAFDTFLQSIEVIRDPSHVRDYSLAEWINLAEKAEFEVDIIEKQKLQLDFQQWVERMKTPSEAIHTIRYLQESVSDHVRSYFNIQSDGSFETEVGYFVFR</sequence>
<keyword evidence="2" id="KW-0808">Transferase</keyword>
<evidence type="ECO:0000313" key="3">
    <source>
        <dbReference type="Proteomes" id="UP001339883"/>
    </source>
</evidence>
<protein>
    <submittedName>
        <fullName evidence="2">Class I SAM-dependent methyltransferase</fullName>
    </submittedName>
</protein>
<dbReference type="PANTHER" id="PTHR43591">
    <property type="entry name" value="METHYLTRANSFERASE"/>
    <property type="match status" value="1"/>
</dbReference>
<proteinExistence type="predicted"/>
<evidence type="ECO:0000259" key="1">
    <source>
        <dbReference type="Pfam" id="PF08241"/>
    </source>
</evidence>
<dbReference type="CDD" id="cd02440">
    <property type="entry name" value="AdoMet_MTases"/>
    <property type="match status" value="1"/>
</dbReference>
<evidence type="ECO:0000313" key="2">
    <source>
        <dbReference type="EMBL" id="MEB5475620.1"/>
    </source>
</evidence>
<organism evidence="2 3">
    <name type="scientific">Acinetobacter pollinis</name>
    <dbReference type="NCBI Taxonomy" id="2605270"/>
    <lineage>
        <taxon>Bacteria</taxon>
        <taxon>Pseudomonadati</taxon>
        <taxon>Pseudomonadota</taxon>
        <taxon>Gammaproteobacteria</taxon>
        <taxon>Moraxellales</taxon>
        <taxon>Moraxellaceae</taxon>
        <taxon>Acinetobacter</taxon>
    </lineage>
</organism>
<dbReference type="InterPro" id="IPR029063">
    <property type="entry name" value="SAM-dependent_MTases_sf"/>
</dbReference>
<dbReference type="InterPro" id="IPR013216">
    <property type="entry name" value="Methyltransf_11"/>
</dbReference>
<feature type="domain" description="Methyltransferase type 11" evidence="1">
    <location>
        <begin position="47"/>
        <end position="143"/>
    </location>
</feature>
<comment type="caution">
    <text evidence="2">The sequence shown here is derived from an EMBL/GenBank/DDBJ whole genome shotgun (WGS) entry which is preliminary data.</text>
</comment>
<dbReference type="PANTHER" id="PTHR43591:SF24">
    <property type="entry name" value="2-METHOXY-6-POLYPRENYL-1,4-BENZOQUINOL METHYLASE, MITOCHONDRIAL"/>
    <property type="match status" value="1"/>
</dbReference>
<dbReference type="GO" id="GO:0008168">
    <property type="term" value="F:methyltransferase activity"/>
    <property type="evidence" value="ECO:0007669"/>
    <property type="project" value="UniProtKB-KW"/>
</dbReference>
<accession>A0ABU6DP31</accession>
<dbReference type="EMBL" id="VTDN01000001">
    <property type="protein sequence ID" value="MEB5475620.1"/>
    <property type="molecule type" value="Genomic_DNA"/>
</dbReference>
<keyword evidence="2" id="KW-0489">Methyltransferase</keyword>
<gene>
    <name evidence="2" type="ORF">I2F25_00885</name>
</gene>
<keyword evidence="3" id="KW-1185">Reference proteome</keyword>
<dbReference type="GO" id="GO:0032259">
    <property type="term" value="P:methylation"/>
    <property type="evidence" value="ECO:0007669"/>
    <property type="project" value="UniProtKB-KW"/>
</dbReference>
<dbReference type="Proteomes" id="UP001339883">
    <property type="component" value="Unassembled WGS sequence"/>
</dbReference>
<dbReference type="Pfam" id="PF08241">
    <property type="entry name" value="Methyltransf_11"/>
    <property type="match status" value="1"/>
</dbReference>
<name>A0ABU6DP31_9GAMM</name>
<dbReference type="SUPFAM" id="SSF53335">
    <property type="entry name" value="S-adenosyl-L-methionine-dependent methyltransferases"/>
    <property type="match status" value="1"/>
</dbReference>
<dbReference type="Gene3D" id="3.40.50.150">
    <property type="entry name" value="Vaccinia Virus protein VP39"/>
    <property type="match status" value="1"/>
</dbReference>